<dbReference type="EMBL" id="JBHUME010000015">
    <property type="protein sequence ID" value="MFD2614978.1"/>
    <property type="molecule type" value="Genomic_DNA"/>
</dbReference>
<dbReference type="Pfam" id="PF12395">
    <property type="entry name" value="DUF3658"/>
    <property type="match status" value="1"/>
</dbReference>
<dbReference type="InterPro" id="IPR022123">
    <property type="entry name" value="DUF3658"/>
</dbReference>
<evidence type="ECO:0000259" key="1">
    <source>
        <dbReference type="Pfam" id="PF08874"/>
    </source>
</evidence>
<gene>
    <name evidence="3" type="ORF">ACFSUF_21410</name>
</gene>
<accession>A0ABW5PI88</accession>
<evidence type="ECO:0000259" key="2">
    <source>
        <dbReference type="Pfam" id="PF12395"/>
    </source>
</evidence>
<sequence>MNNLDILLRQLSDRDARLLLHNLVQTSHRYATEGTSEEQKFAEHLLKLLFDQAQSIHNERTKAEALQTHVHLVFSLSDAGSLKVALSKVGKRSSCQVLAFNELFSVGPITDLDTSAGQRNRLLWLMEHDGEYRYGNHTTREHQLENLCEALKRIPENKTIVIWCADNAHDQTGLRFALHLLREREQPVHVVNVTEVAAAMGFRSKNGLIPYAIGLLKKEHYEEILRLHYEGIPLEPAMRKQLESEWLSLAKQDHVFRVWQNGKVTGSEASELDEVIANSVRELQEDQHDGGYVKAGSVILKVFENSRQLVGTFFIIYRIWVLVDEGVLAFRGFPSAPHQFSVRLVGQE</sequence>
<dbReference type="RefSeq" id="WP_377606412.1">
    <property type="nucleotide sequence ID" value="NZ_JBHUME010000015.1"/>
</dbReference>
<keyword evidence="4" id="KW-1185">Reference proteome</keyword>
<protein>
    <submittedName>
        <fullName evidence="3">DUF1835 domain-containing protein</fullName>
    </submittedName>
</protein>
<dbReference type="Proteomes" id="UP001597541">
    <property type="component" value="Unassembled WGS sequence"/>
</dbReference>
<proteinExistence type="predicted"/>
<feature type="domain" description="DUF3658" evidence="2">
    <location>
        <begin position="233"/>
        <end position="334"/>
    </location>
</feature>
<comment type="caution">
    <text evidence="3">The sequence shown here is derived from an EMBL/GenBank/DDBJ whole genome shotgun (WGS) entry which is preliminary data.</text>
</comment>
<name>A0ABW5PI88_9BACL</name>
<dbReference type="Pfam" id="PF08874">
    <property type="entry name" value="DUF1835"/>
    <property type="match status" value="1"/>
</dbReference>
<evidence type="ECO:0000313" key="3">
    <source>
        <dbReference type="EMBL" id="MFD2614978.1"/>
    </source>
</evidence>
<evidence type="ECO:0000313" key="4">
    <source>
        <dbReference type="Proteomes" id="UP001597541"/>
    </source>
</evidence>
<reference evidence="4" key="1">
    <citation type="journal article" date="2019" name="Int. J. Syst. Evol. Microbiol.">
        <title>The Global Catalogue of Microorganisms (GCM) 10K type strain sequencing project: providing services to taxonomists for standard genome sequencing and annotation.</title>
        <authorList>
            <consortium name="The Broad Institute Genomics Platform"/>
            <consortium name="The Broad Institute Genome Sequencing Center for Infectious Disease"/>
            <person name="Wu L."/>
            <person name="Ma J."/>
        </authorList>
    </citation>
    <scope>NUCLEOTIDE SEQUENCE [LARGE SCALE GENOMIC DNA]</scope>
    <source>
        <strain evidence="4">KCTC 3950</strain>
    </source>
</reference>
<organism evidence="3 4">
    <name type="scientific">Paenibacillus gansuensis</name>
    <dbReference type="NCBI Taxonomy" id="306542"/>
    <lineage>
        <taxon>Bacteria</taxon>
        <taxon>Bacillati</taxon>
        <taxon>Bacillota</taxon>
        <taxon>Bacilli</taxon>
        <taxon>Bacillales</taxon>
        <taxon>Paenibacillaceae</taxon>
        <taxon>Paenibacillus</taxon>
    </lineage>
</organism>
<dbReference type="InterPro" id="IPR014973">
    <property type="entry name" value="DUF1835"/>
</dbReference>
<feature type="domain" description="DUF1835" evidence="1">
    <location>
        <begin position="70"/>
        <end position="193"/>
    </location>
</feature>